<dbReference type="GeneID" id="78360416"/>
<reference evidence="10 11" key="1">
    <citation type="journal article" date="2018" name="Elife">
        <title>Discovery and characterization of a prevalent human gut bacterial enzyme sufficient for the inactivation of a family of plant toxins.</title>
        <authorList>
            <person name="Koppel N."/>
            <person name="Bisanz J.E."/>
            <person name="Pandelia M.E."/>
            <person name="Turnbaugh P.J."/>
            <person name="Balskus E.P."/>
        </authorList>
    </citation>
    <scope>NUCLEOTIDE SEQUENCE [LARGE SCALE GENOMIC DNA]</scope>
    <source>
        <strain evidence="10 11">3C</strain>
    </source>
</reference>
<dbReference type="AlphaFoldDB" id="A0A369LY81"/>
<evidence type="ECO:0000256" key="5">
    <source>
        <dbReference type="ARBA" id="ARBA00022989"/>
    </source>
</evidence>
<dbReference type="InterPro" id="IPR003838">
    <property type="entry name" value="ABC3_permease_C"/>
</dbReference>
<feature type="domain" description="ABC3 transporter permease C-terminal" evidence="8">
    <location>
        <begin position="687"/>
        <end position="805"/>
    </location>
</feature>
<dbReference type="Proteomes" id="UP000254000">
    <property type="component" value="Unassembled WGS sequence"/>
</dbReference>
<evidence type="ECO:0000313" key="11">
    <source>
        <dbReference type="Proteomes" id="UP000254000"/>
    </source>
</evidence>
<proteinExistence type="inferred from homology"/>
<evidence type="ECO:0000256" key="6">
    <source>
        <dbReference type="ARBA" id="ARBA00023136"/>
    </source>
</evidence>
<comment type="caution">
    <text evidence="10">The sequence shown here is derived from an EMBL/GenBank/DDBJ whole genome shotgun (WGS) entry which is preliminary data.</text>
</comment>
<keyword evidence="4 7" id="KW-0812">Transmembrane</keyword>
<comment type="subcellular location">
    <subcellularLocation>
        <location evidence="1">Cell membrane</location>
        <topology evidence="1">Multi-pass membrane protein</topology>
    </subcellularLocation>
</comment>
<accession>A0A369LY81</accession>
<dbReference type="PANTHER" id="PTHR30489:SF0">
    <property type="entry name" value="LIPOPROTEIN-RELEASING SYSTEM TRANSMEMBRANE PROTEIN LOLE"/>
    <property type="match status" value="1"/>
</dbReference>
<keyword evidence="11" id="KW-1185">Reference proteome</keyword>
<evidence type="ECO:0000256" key="4">
    <source>
        <dbReference type="ARBA" id="ARBA00022692"/>
    </source>
</evidence>
<organism evidence="10 11">
    <name type="scientific">Gordonibacter pamelaeae</name>
    <dbReference type="NCBI Taxonomy" id="471189"/>
    <lineage>
        <taxon>Bacteria</taxon>
        <taxon>Bacillati</taxon>
        <taxon>Actinomycetota</taxon>
        <taxon>Coriobacteriia</taxon>
        <taxon>Eggerthellales</taxon>
        <taxon>Eggerthellaceae</taxon>
        <taxon>Gordonibacter</taxon>
    </lineage>
</organism>
<evidence type="ECO:0008006" key="12">
    <source>
        <dbReference type="Google" id="ProtNLM"/>
    </source>
</evidence>
<dbReference type="Pfam" id="PF12704">
    <property type="entry name" value="MacB_PCD"/>
    <property type="match status" value="1"/>
</dbReference>
<feature type="transmembrane region" description="Helical" evidence="7">
    <location>
        <begin position="20"/>
        <end position="41"/>
    </location>
</feature>
<dbReference type="EMBL" id="PPTS01000007">
    <property type="protein sequence ID" value="RDB63579.1"/>
    <property type="molecule type" value="Genomic_DNA"/>
</dbReference>
<name>A0A369LY81_9ACTN</name>
<feature type="domain" description="ABC3 transporter permease C-terminal" evidence="8">
    <location>
        <begin position="296"/>
        <end position="405"/>
    </location>
</feature>
<dbReference type="GO" id="GO:0098797">
    <property type="term" value="C:plasma membrane protein complex"/>
    <property type="evidence" value="ECO:0007669"/>
    <property type="project" value="TreeGrafter"/>
</dbReference>
<protein>
    <recommendedName>
        <fullName evidence="12">FtsX-like permease family protein</fullName>
    </recommendedName>
</protein>
<dbReference type="OrthoDB" id="2011568at2"/>
<feature type="transmembrane region" description="Helical" evidence="7">
    <location>
        <begin position="778"/>
        <end position="799"/>
    </location>
</feature>
<feature type="transmembrane region" description="Helical" evidence="7">
    <location>
        <begin position="386"/>
        <end position="405"/>
    </location>
</feature>
<dbReference type="PANTHER" id="PTHR30489">
    <property type="entry name" value="LIPOPROTEIN-RELEASING SYSTEM TRANSMEMBRANE PROTEIN LOLE"/>
    <property type="match status" value="1"/>
</dbReference>
<keyword evidence="6 7" id="KW-0472">Membrane</keyword>
<dbReference type="InterPro" id="IPR051447">
    <property type="entry name" value="Lipoprotein-release_system"/>
</dbReference>
<dbReference type="RefSeq" id="WP_114569276.1">
    <property type="nucleotide sequence ID" value="NZ_CABMMS010000007.1"/>
</dbReference>
<evidence type="ECO:0000259" key="9">
    <source>
        <dbReference type="Pfam" id="PF12704"/>
    </source>
</evidence>
<feature type="transmembrane region" description="Helical" evidence="7">
    <location>
        <begin position="457"/>
        <end position="478"/>
    </location>
</feature>
<evidence type="ECO:0000256" key="1">
    <source>
        <dbReference type="ARBA" id="ARBA00004651"/>
    </source>
</evidence>
<feature type="transmembrane region" description="Helical" evidence="7">
    <location>
        <begin position="736"/>
        <end position="758"/>
    </location>
</feature>
<evidence type="ECO:0000313" key="10">
    <source>
        <dbReference type="EMBL" id="RDB63579.1"/>
    </source>
</evidence>
<feature type="transmembrane region" description="Helical" evidence="7">
    <location>
        <begin position="279"/>
        <end position="308"/>
    </location>
</feature>
<dbReference type="InterPro" id="IPR025857">
    <property type="entry name" value="MacB_PCD"/>
</dbReference>
<evidence type="ECO:0000256" key="7">
    <source>
        <dbReference type="SAM" id="Phobius"/>
    </source>
</evidence>
<dbReference type="GO" id="GO:0044874">
    <property type="term" value="P:lipoprotein localization to outer membrane"/>
    <property type="evidence" value="ECO:0007669"/>
    <property type="project" value="TreeGrafter"/>
</dbReference>
<keyword evidence="3" id="KW-1003">Cell membrane</keyword>
<evidence type="ECO:0000259" key="8">
    <source>
        <dbReference type="Pfam" id="PF02687"/>
    </source>
</evidence>
<keyword evidence="5 7" id="KW-1133">Transmembrane helix</keyword>
<feature type="domain" description="MacB-like periplasmic core" evidence="9">
    <location>
        <begin position="471"/>
        <end position="652"/>
    </location>
</feature>
<sequence>MALMRTLIAAGLKRGRRSFFGIFLLMALTGAVLTFTASMYVDLNAREEAALAEIEAGDVYAVDAAANLNREVAAEIEALPEVSEARLNDALGVPVKYYRGDGTAVDKNPTSGTALVAWGDALDFRLFSEDGMSLVDEMPEPGPDEVYVPVSMQASPGVREGDELEVIVGDSTRRLAIAGFYEDPQMGTPFMEIKRYVVAARTFDEVAAEVDAAAAFDGETQKLFTSQAKLAAYRMAEINVRLTDEARAAGTTSSDLARIIAEEIAWANTASGMFASDTLVGYAMMVVVIGGAVMGVFALLLFAIALIICTHTVSTSIEEGYADYGTLKALGLPNRALRGMLVVEYAGVSLAGLAVGLALGSALVPLALPFFAQLTGVLASNVTPPALAIGLLAVLLALVAAVVALKTGKLARISSLVAFRGGAADVRFRSRGERPLGGSHLSLQLAVRAIMSAKRRYVGLAGCACVLCAFIVLVFGIGGTLRGENAAQDAFGMWESNLSITLASPDVDIAEVERVIEESSPIEKSWQEAFAMVSFGGESHSFAGLSDLTLVQGVTEGRLPEHDNEALVGTNLAKTMGLRVGDELTVDGADGKERRFVVSGLLSAMFNAGYGTILTYDGVRDLAGTAEEAAEPSRQYQLADPGAADEARAAVESRFGDAVDTRSTGMFADTTSMIDLIQQLFTVMGYAMAGVAAVLAFLAVSLIIGRMFTAERHDLGVYLALGFTSRALRLQLALRFFLVALVGCALGATAAALGGSWLMGQLFGLFGVSRFAIDANPLMVGGLTLGLALVFLVAAYASARKVRRVDVRELVAE</sequence>
<evidence type="ECO:0000256" key="2">
    <source>
        <dbReference type="ARBA" id="ARBA00005236"/>
    </source>
</evidence>
<comment type="similarity">
    <text evidence="2">Belongs to the ABC-4 integral membrane protein family. LolC/E subfamily.</text>
</comment>
<feature type="transmembrane region" description="Helical" evidence="7">
    <location>
        <begin position="345"/>
        <end position="366"/>
    </location>
</feature>
<gene>
    <name evidence="10" type="ORF">C1877_12005</name>
</gene>
<evidence type="ECO:0000256" key="3">
    <source>
        <dbReference type="ARBA" id="ARBA00022475"/>
    </source>
</evidence>
<dbReference type="Pfam" id="PF02687">
    <property type="entry name" value="FtsX"/>
    <property type="match status" value="2"/>
</dbReference>
<feature type="transmembrane region" description="Helical" evidence="7">
    <location>
        <begin position="683"/>
        <end position="704"/>
    </location>
</feature>